<proteinExistence type="predicted"/>
<protein>
    <submittedName>
        <fullName evidence="2">Uncharacterized protein</fullName>
    </submittedName>
</protein>
<comment type="caution">
    <text evidence="2">The sequence shown here is derived from an EMBL/GenBank/DDBJ whole genome shotgun (WGS) entry which is preliminary data.</text>
</comment>
<dbReference type="AlphaFoldDB" id="A0A0V0RCF6"/>
<name>A0A0V0RCF6_9BILA</name>
<keyword evidence="3" id="KW-1185">Reference proteome</keyword>
<organism evidence="2 3">
    <name type="scientific">Trichinella nelsoni</name>
    <dbReference type="NCBI Taxonomy" id="6336"/>
    <lineage>
        <taxon>Eukaryota</taxon>
        <taxon>Metazoa</taxon>
        <taxon>Ecdysozoa</taxon>
        <taxon>Nematoda</taxon>
        <taxon>Enoplea</taxon>
        <taxon>Dorylaimia</taxon>
        <taxon>Trichinellida</taxon>
        <taxon>Trichinellidae</taxon>
        <taxon>Trichinella</taxon>
    </lineage>
</organism>
<feature type="compositionally biased region" description="Basic residues" evidence="1">
    <location>
        <begin position="107"/>
        <end position="116"/>
    </location>
</feature>
<evidence type="ECO:0000313" key="2">
    <source>
        <dbReference type="EMBL" id="KRX12199.1"/>
    </source>
</evidence>
<dbReference type="EMBL" id="JYDL01000650">
    <property type="protein sequence ID" value="KRX12199.1"/>
    <property type="molecule type" value="Genomic_DNA"/>
</dbReference>
<evidence type="ECO:0000256" key="1">
    <source>
        <dbReference type="SAM" id="MobiDB-lite"/>
    </source>
</evidence>
<feature type="region of interest" description="Disordered" evidence="1">
    <location>
        <begin position="93"/>
        <end position="116"/>
    </location>
</feature>
<gene>
    <name evidence="2" type="ORF">T07_6556</name>
</gene>
<accession>A0A0V0RCF6</accession>
<dbReference type="Proteomes" id="UP000054630">
    <property type="component" value="Unassembled WGS sequence"/>
</dbReference>
<reference evidence="2 3" key="1">
    <citation type="submission" date="2015-01" db="EMBL/GenBank/DDBJ databases">
        <title>Evolution of Trichinella species and genotypes.</title>
        <authorList>
            <person name="Korhonen P.K."/>
            <person name="Edoardo P."/>
            <person name="Giuseppe L.R."/>
            <person name="Gasser R.B."/>
        </authorList>
    </citation>
    <scope>NUCLEOTIDE SEQUENCE [LARGE SCALE GENOMIC DNA]</scope>
    <source>
        <strain evidence="2">ISS37</strain>
    </source>
</reference>
<evidence type="ECO:0000313" key="3">
    <source>
        <dbReference type="Proteomes" id="UP000054630"/>
    </source>
</evidence>
<sequence length="116" mass="12364">WCLCTTHCRCHPAVTRSQEPLDRSQPFHFQTLKLSSPKGIGQQAFSTKSFSGVSPLVRDGSLRFSASAPAFGVAAGVARAGLGAGSALFQRRRDREGQGTVDTAAHHAARASRRVT</sequence>
<feature type="non-terminal residue" evidence="2">
    <location>
        <position position="116"/>
    </location>
</feature>
<feature type="non-terminal residue" evidence="2">
    <location>
        <position position="1"/>
    </location>
</feature>